<gene>
    <name evidence="1" type="ORF">HPB47_009436</name>
</gene>
<proteinExistence type="predicted"/>
<comment type="caution">
    <text evidence="1">The sequence shown here is derived from an EMBL/GenBank/DDBJ whole genome shotgun (WGS) entry which is preliminary data.</text>
</comment>
<name>A0AC60P283_IXOPE</name>
<dbReference type="Proteomes" id="UP000805193">
    <property type="component" value="Unassembled WGS sequence"/>
</dbReference>
<dbReference type="EMBL" id="JABSTQ010011263">
    <property type="protein sequence ID" value="KAG0413416.1"/>
    <property type="molecule type" value="Genomic_DNA"/>
</dbReference>
<organism evidence="1 2">
    <name type="scientific">Ixodes persulcatus</name>
    <name type="common">Taiga tick</name>
    <dbReference type="NCBI Taxonomy" id="34615"/>
    <lineage>
        <taxon>Eukaryota</taxon>
        <taxon>Metazoa</taxon>
        <taxon>Ecdysozoa</taxon>
        <taxon>Arthropoda</taxon>
        <taxon>Chelicerata</taxon>
        <taxon>Arachnida</taxon>
        <taxon>Acari</taxon>
        <taxon>Parasitiformes</taxon>
        <taxon>Ixodida</taxon>
        <taxon>Ixodoidea</taxon>
        <taxon>Ixodidae</taxon>
        <taxon>Ixodinae</taxon>
        <taxon>Ixodes</taxon>
    </lineage>
</organism>
<sequence>MSGCRTAWYRGAKSEVLRTSRWILEGIVSWADEALSEIQGNPHEEDVHWKRAADVEDESTDASTSAGFDSTMASRRSSGSSSEATDEAQPRGPKRKRQSPSTAAFQVIIDLQAQLLASYKAARNREFELREQELAVQREARKIQQGAVKAQRETTKSQQDLASAMMAFLNKASK</sequence>
<protein>
    <submittedName>
        <fullName evidence="1">Uncharacterized protein</fullName>
    </submittedName>
</protein>
<evidence type="ECO:0000313" key="2">
    <source>
        <dbReference type="Proteomes" id="UP000805193"/>
    </source>
</evidence>
<reference evidence="1 2" key="1">
    <citation type="journal article" date="2020" name="Cell">
        <title>Large-Scale Comparative Analyses of Tick Genomes Elucidate Their Genetic Diversity and Vector Capacities.</title>
        <authorList>
            <consortium name="Tick Genome and Microbiome Consortium (TIGMIC)"/>
            <person name="Jia N."/>
            <person name="Wang J."/>
            <person name="Shi W."/>
            <person name="Du L."/>
            <person name="Sun Y."/>
            <person name="Zhan W."/>
            <person name="Jiang J.F."/>
            <person name="Wang Q."/>
            <person name="Zhang B."/>
            <person name="Ji P."/>
            <person name="Bell-Sakyi L."/>
            <person name="Cui X.M."/>
            <person name="Yuan T.T."/>
            <person name="Jiang B.G."/>
            <person name="Yang W.F."/>
            <person name="Lam T.T."/>
            <person name="Chang Q.C."/>
            <person name="Ding S.J."/>
            <person name="Wang X.J."/>
            <person name="Zhu J.G."/>
            <person name="Ruan X.D."/>
            <person name="Zhao L."/>
            <person name="Wei J.T."/>
            <person name="Ye R.Z."/>
            <person name="Que T.C."/>
            <person name="Du C.H."/>
            <person name="Zhou Y.H."/>
            <person name="Cheng J.X."/>
            <person name="Dai P.F."/>
            <person name="Guo W.B."/>
            <person name="Han X.H."/>
            <person name="Huang E.J."/>
            <person name="Li L.F."/>
            <person name="Wei W."/>
            <person name="Gao Y.C."/>
            <person name="Liu J.Z."/>
            <person name="Shao H.Z."/>
            <person name="Wang X."/>
            <person name="Wang C.C."/>
            <person name="Yang T.C."/>
            <person name="Huo Q.B."/>
            <person name="Li W."/>
            <person name="Chen H.Y."/>
            <person name="Chen S.E."/>
            <person name="Zhou L.G."/>
            <person name="Ni X.B."/>
            <person name="Tian J.H."/>
            <person name="Sheng Y."/>
            <person name="Liu T."/>
            <person name="Pan Y.S."/>
            <person name="Xia L.Y."/>
            <person name="Li J."/>
            <person name="Zhao F."/>
            <person name="Cao W.C."/>
        </authorList>
    </citation>
    <scope>NUCLEOTIDE SEQUENCE [LARGE SCALE GENOMIC DNA]</scope>
    <source>
        <strain evidence="1">Iper-2018</strain>
    </source>
</reference>
<evidence type="ECO:0000313" key="1">
    <source>
        <dbReference type="EMBL" id="KAG0413416.1"/>
    </source>
</evidence>
<accession>A0AC60P283</accession>
<keyword evidence="2" id="KW-1185">Reference proteome</keyword>